<comment type="caution">
    <text evidence="1">The sequence shown here is derived from an EMBL/GenBank/DDBJ whole genome shotgun (WGS) entry which is preliminary data.</text>
</comment>
<sequence>MKDIKNTAEELVEKGVLDKGLLELFEKIGLNFSELEETSESWKDKLTGRLNTLGLIWKRPEYEAFVKTLLMDEDAIFGFEDALKGNYPAIVITEEVNDAEAVDRIDGMRGVAILSTHLSEGQLSKLFKFPKKDTLFYVALGADAQKDAVKVAKKLY</sequence>
<accession>X0U0C0</accession>
<name>X0U0C0_9ZZZZ</name>
<dbReference type="AlphaFoldDB" id="X0U0C0"/>
<dbReference type="EMBL" id="BARS01015649">
    <property type="protein sequence ID" value="GAF92831.1"/>
    <property type="molecule type" value="Genomic_DNA"/>
</dbReference>
<feature type="non-terminal residue" evidence="1">
    <location>
        <position position="156"/>
    </location>
</feature>
<proteinExistence type="predicted"/>
<evidence type="ECO:0000313" key="1">
    <source>
        <dbReference type="EMBL" id="GAF92831.1"/>
    </source>
</evidence>
<protein>
    <submittedName>
        <fullName evidence="1">Uncharacterized protein</fullName>
    </submittedName>
</protein>
<gene>
    <name evidence="1" type="ORF">S01H1_25864</name>
</gene>
<organism evidence="1">
    <name type="scientific">marine sediment metagenome</name>
    <dbReference type="NCBI Taxonomy" id="412755"/>
    <lineage>
        <taxon>unclassified sequences</taxon>
        <taxon>metagenomes</taxon>
        <taxon>ecological metagenomes</taxon>
    </lineage>
</organism>
<reference evidence="1" key="1">
    <citation type="journal article" date="2014" name="Front. Microbiol.">
        <title>High frequency of phylogenetically diverse reductive dehalogenase-homologous genes in deep subseafloor sedimentary metagenomes.</title>
        <authorList>
            <person name="Kawai M."/>
            <person name="Futagami T."/>
            <person name="Toyoda A."/>
            <person name="Takaki Y."/>
            <person name="Nishi S."/>
            <person name="Hori S."/>
            <person name="Arai W."/>
            <person name="Tsubouchi T."/>
            <person name="Morono Y."/>
            <person name="Uchiyama I."/>
            <person name="Ito T."/>
            <person name="Fujiyama A."/>
            <person name="Inagaki F."/>
            <person name="Takami H."/>
        </authorList>
    </citation>
    <scope>NUCLEOTIDE SEQUENCE</scope>
    <source>
        <strain evidence="1">Expedition CK06-06</strain>
    </source>
</reference>